<reference evidence="1 2" key="1">
    <citation type="submission" date="2017-09" db="EMBL/GenBank/DDBJ databases">
        <title>Depth-based differentiation of microbial function through sediment-hosted aquifers and enrichment of novel symbionts in the deep terrestrial subsurface.</title>
        <authorList>
            <person name="Probst A.J."/>
            <person name="Ladd B."/>
            <person name="Jarett J.K."/>
            <person name="Geller-Mcgrath D.E."/>
            <person name="Sieber C.M."/>
            <person name="Emerson J.B."/>
            <person name="Anantharaman K."/>
            <person name="Thomas B.C."/>
            <person name="Malmstrom R."/>
            <person name="Stieglmeier M."/>
            <person name="Klingl A."/>
            <person name="Woyke T."/>
            <person name="Ryan C.M."/>
            <person name="Banfield J.F."/>
        </authorList>
    </citation>
    <scope>NUCLEOTIDE SEQUENCE [LARGE SCALE GENOMIC DNA]</scope>
    <source>
        <strain evidence="1">CG23_combo_of_CG06-09_8_20_14_all_34_8</strain>
    </source>
</reference>
<dbReference type="Proteomes" id="UP000229459">
    <property type="component" value="Unassembled WGS sequence"/>
</dbReference>
<gene>
    <name evidence="1" type="ORF">COX08_04565</name>
</gene>
<organism evidence="1 2">
    <name type="scientific">Candidatus Beckwithbacteria bacterium CG23_combo_of_CG06-09_8_20_14_all_34_8</name>
    <dbReference type="NCBI Taxonomy" id="1974497"/>
    <lineage>
        <taxon>Bacteria</taxon>
        <taxon>Candidatus Beckwithiibacteriota</taxon>
    </lineage>
</organism>
<sequence>MYIPIKDAVRERPALDFISEAKKSAAFLYKYGKVNGSAKVSSLLNPLSPILRPGQLGYTEGVFNCISLAVPNRIMHTIPGRAIELLPKFFQGLSDDDMAEVLVAGGASSGEKVLTEVLRKINNMGIKTKVVTPSSDNCSVTIGVDPNVSTANPHGLVEYLVMDYTRPAIEWLQT</sequence>
<evidence type="ECO:0000313" key="2">
    <source>
        <dbReference type="Proteomes" id="UP000229459"/>
    </source>
</evidence>
<accession>A0A2H0B782</accession>
<comment type="caution">
    <text evidence="1">The sequence shown here is derived from an EMBL/GenBank/DDBJ whole genome shotgun (WGS) entry which is preliminary data.</text>
</comment>
<protein>
    <submittedName>
        <fullName evidence="1">Uncharacterized protein</fullName>
    </submittedName>
</protein>
<name>A0A2H0B782_9BACT</name>
<dbReference type="EMBL" id="PCSR01000107">
    <property type="protein sequence ID" value="PIP52788.1"/>
    <property type="molecule type" value="Genomic_DNA"/>
</dbReference>
<proteinExistence type="predicted"/>
<dbReference type="AlphaFoldDB" id="A0A2H0B782"/>
<evidence type="ECO:0000313" key="1">
    <source>
        <dbReference type="EMBL" id="PIP52788.1"/>
    </source>
</evidence>